<keyword evidence="2" id="KW-1133">Transmembrane helix</keyword>
<keyword evidence="2" id="KW-0812">Transmembrane</keyword>
<accession>A0ABU2XQS5</accession>
<proteinExistence type="predicted"/>
<sequence length="209" mass="21862">MIRVKSLMQQANPVPEAVPEAAPEEAAEPSGWAPRRRVLVLGGLAAALAVIITSIAVLGSRGGGSDDPARPPVAADEPYYRTTGDLERSADVIVRARVAATRETDEDGFSQTIATVRVVATGKGKPPGRAIQVSYPSPGAALPSGPELTPRHEYVLLLERMDDGTYALVNTTQGYYGIEAGHTEAGPDNDVALSEGVLKALGLAPRREG</sequence>
<feature type="transmembrane region" description="Helical" evidence="2">
    <location>
        <begin position="38"/>
        <end position="58"/>
    </location>
</feature>
<feature type="region of interest" description="Disordered" evidence="1">
    <location>
        <begin position="1"/>
        <end position="30"/>
    </location>
</feature>
<name>A0ABU2XQS5_9ACTN</name>
<evidence type="ECO:0000256" key="2">
    <source>
        <dbReference type="SAM" id="Phobius"/>
    </source>
</evidence>
<reference evidence="3" key="1">
    <citation type="submission" date="2024-05" db="EMBL/GenBank/DDBJ databases">
        <title>30 novel species of actinomycetes from the DSMZ collection.</title>
        <authorList>
            <person name="Nouioui I."/>
        </authorList>
    </citation>
    <scope>NUCLEOTIDE SEQUENCE</scope>
    <source>
        <strain evidence="3">DSM 41529</strain>
    </source>
</reference>
<gene>
    <name evidence="3" type="ORF">RND15_37180</name>
</gene>
<comment type="caution">
    <text evidence="3">The sequence shown here is derived from an EMBL/GenBank/DDBJ whole genome shotgun (WGS) entry which is preliminary data.</text>
</comment>
<dbReference type="RefSeq" id="WP_311728855.1">
    <property type="nucleotide sequence ID" value="NZ_JAVRFD010000025.1"/>
</dbReference>
<evidence type="ECO:0000313" key="3">
    <source>
        <dbReference type="EMBL" id="MDT0548284.1"/>
    </source>
</evidence>
<evidence type="ECO:0000256" key="1">
    <source>
        <dbReference type="SAM" id="MobiDB-lite"/>
    </source>
</evidence>
<dbReference type="Proteomes" id="UP001180754">
    <property type="component" value="Unassembled WGS sequence"/>
</dbReference>
<dbReference type="EMBL" id="JAVRFD010000025">
    <property type="protein sequence ID" value="MDT0548284.1"/>
    <property type="molecule type" value="Genomic_DNA"/>
</dbReference>
<organism evidence="3 4">
    <name type="scientific">Streptomyces lonegramiae</name>
    <dbReference type="NCBI Taxonomy" id="3075524"/>
    <lineage>
        <taxon>Bacteria</taxon>
        <taxon>Bacillati</taxon>
        <taxon>Actinomycetota</taxon>
        <taxon>Actinomycetes</taxon>
        <taxon>Kitasatosporales</taxon>
        <taxon>Streptomycetaceae</taxon>
        <taxon>Streptomyces</taxon>
    </lineage>
</organism>
<protein>
    <submittedName>
        <fullName evidence="3">Uncharacterized protein</fullName>
    </submittedName>
</protein>
<keyword evidence="2" id="KW-0472">Membrane</keyword>
<evidence type="ECO:0000313" key="4">
    <source>
        <dbReference type="Proteomes" id="UP001180754"/>
    </source>
</evidence>
<keyword evidence="4" id="KW-1185">Reference proteome</keyword>